<dbReference type="Gene3D" id="3.30.420.10">
    <property type="entry name" value="Ribonuclease H-like superfamily/Ribonuclease H"/>
    <property type="match status" value="1"/>
</dbReference>
<gene>
    <name evidence="1" type="primary">NCL1_63820</name>
    <name evidence="1" type="ORF">TNCV_2071261</name>
</gene>
<dbReference type="InterPro" id="IPR036397">
    <property type="entry name" value="RNaseH_sf"/>
</dbReference>
<name>A0A8X6W492_TRICX</name>
<evidence type="ECO:0000313" key="2">
    <source>
        <dbReference type="Proteomes" id="UP000887159"/>
    </source>
</evidence>
<comment type="caution">
    <text evidence="1">The sequence shown here is derived from an EMBL/GenBank/DDBJ whole genome shotgun (WGS) entry which is preliminary data.</text>
</comment>
<organism evidence="1 2">
    <name type="scientific">Trichonephila clavipes</name>
    <name type="common">Golden silk orbweaver</name>
    <name type="synonym">Nephila clavipes</name>
    <dbReference type="NCBI Taxonomy" id="2585209"/>
    <lineage>
        <taxon>Eukaryota</taxon>
        <taxon>Metazoa</taxon>
        <taxon>Ecdysozoa</taxon>
        <taxon>Arthropoda</taxon>
        <taxon>Chelicerata</taxon>
        <taxon>Arachnida</taxon>
        <taxon>Araneae</taxon>
        <taxon>Araneomorphae</taxon>
        <taxon>Entelegynae</taxon>
        <taxon>Araneoidea</taxon>
        <taxon>Nephilidae</taxon>
        <taxon>Trichonephila</taxon>
    </lineage>
</organism>
<accession>A0A8X6W492</accession>
<reference evidence="1" key="1">
    <citation type="submission" date="2020-08" db="EMBL/GenBank/DDBJ databases">
        <title>Multicomponent nature underlies the extraordinary mechanical properties of spider dragline silk.</title>
        <authorList>
            <person name="Kono N."/>
            <person name="Nakamura H."/>
            <person name="Mori M."/>
            <person name="Yoshida Y."/>
            <person name="Ohtoshi R."/>
            <person name="Malay A.D."/>
            <person name="Moran D.A.P."/>
            <person name="Tomita M."/>
            <person name="Numata K."/>
            <person name="Arakawa K."/>
        </authorList>
    </citation>
    <scope>NUCLEOTIDE SEQUENCE</scope>
</reference>
<dbReference type="PANTHER" id="PTHR46060">
    <property type="entry name" value="MARINER MOS1 TRANSPOSASE-LIKE PROTEIN"/>
    <property type="match status" value="1"/>
</dbReference>
<evidence type="ECO:0000313" key="1">
    <source>
        <dbReference type="EMBL" id="GFY27506.1"/>
    </source>
</evidence>
<dbReference type="InterPro" id="IPR052709">
    <property type="entry name" value="Transposase-MT_Hybrid"/>
</dbReference>
<protein>
    <submittedName>
        <fullName evidence="1">Histone-lysine N-methyltransferase SETMAR</fullName>
    </submittedName>
</protein>
<dbReference type="PANTHER" id="PTHR46060:SF3">
    <property type="entry name" value="PROTEIN GVQW3"/>
    <property type="match status" value="1"/>
</dbReference>
<dbReference type="EMBL" id="BMAU01021379">
    <property type="protein sequence ID" value="GFY27506.1"/>
    <property type="molecule type" value="Genomic_DNA"/>
</dbReference>
<sequence>MVLVHNARPHSSKFTHAELAKFKWEQLDTPPCSPDMSPCDFHLFVHPEKHLKGKRFNSDDELKNTDKNWVSPWSEEFKQQGILWFVNQWDRCAQSHGVYFE</sequence>
<proteinExistence type="predicted"/>
<dbReference type="AlphaFoldDB" id="A0A8X6W492"/>
<dbReference type="Proteomes" id="UP000887159">
    <property type="component" value="Unassembled WGS sequence"/>
</dbReference>
<dbReference type="GO" id="GO:0003676">
    <property type="term" value="F:nucleic acid binding"/>
    <property type="evidence" value="ECO:0007669"/>
    <property type="project" value="InterPro"/>
</dbReference>
<keyword evidence="2" id="KW-1185">Reference proteome</keyword>